<dbReference type="PANTHER" id="PTHR23028:SF53">
    <property type="entry name" value="ACYL_TRANSF_3 DOMAIN-CONTAINING PROTEIN"/>
    <property type="match status" value="1"/>
</dbReference>
<comment type="caution">
    <text evidence="3">The sequence shown here is derived from an EMBL/GenBank/DDBJ whole genome shotgun (WGS) entry which is preliminary data.</text>
</comment>
<dbReference type="EMBL" id="MLAI01000015">
    <property type="protein sequence ID" value="OOF86123.1"/>
    <property type="molecule type" value="Genomic_DNA"/>
</dbReference>
<dbReference type="Proteomes" id="UP000189353">
    <property type="component" value="Unassembled WGS sequence"/>
</dbReference>
<dbReference type="PANTHER" id="PTHR23028">
    <property type="entry name" value="ACETYLTRANSFERASE"/>
    <property type="match status" value="1"/>
</dbReference>
<sequence length="359" mass="41535">MKSLNTNYFSRIDHLRFFAATLVIFHHFKGNLSLENVVEPINYFFTTWLINGSTGVSLFLFLTGFLFCIISGYGEKKINYKGFVYNRILRIFPLMILMVFIVITVNRAESTPMDIFRILTLQLNTGQSYTGWGHDFYPSGPIWTIAVEFQFYLLFPFLSLFLSKYGCKYLIAVVILIIGLRYNVTIATGKQLYWNFYHTILGRLDQFIVGMIFAILWKRGGAEFFSSRISSLIAIVFSISILTYLFTFKKTEPIYLYYSFTIEAICWGLIVMAYLSVKLPDIKAIDISLAKLGEISFSLYILHLPLGHMFSKVLSLPVATNIIDSLYYSTIKFIPIIIISFFTYHVIEKPFMSMRVKYT</sequence>
<gene>
    <name evidence="3" type="ORF">BKG88_04595</name>
</gene>
<keyword evidence="1" id="KW-0472">Membrane</keyword>
<dbReference type="OrthoDB" id="9767863at2"/>
<dbReference type="GO" id="GO:0016020">
    <property type="term" value="C:membrane"/>
    <property type="evidence" value="ECO:0007669"/>
    <property type="project" value="TreeGrafter"/>
</dbReference>
<dbReference type="AlphaFoldDB" id="A0A1V3L9R4"/>
<feature type="transmembrane region" description="Helical" evidence="1">
    <location>
        <begin position="200"/>
        <end position="217"/>
    </location>
</feature>
<feature type="transmembrane region" description="Helical" evidence="1">
    <location>
        <begin position="91"/>
        <end position="108"/>
    </location>
</feature>
<accession>A0A1V3L9R4</accession>
<organism evidence="3 4">
    <name type="scientific">Rodentibacter ratti</name>
    <dbReference type="NCBI Taxonomy" id="1906745"/>
    <lineage>
        <taxon>Bacteria</taxon>
        <taxon>Pseudomonadati</taxon>
        <taxon>Pseudomonadota</taxon>
        <taxon>Gammaproteobacteria</taxon>
        <taxon>Pasteurellales</taxon>
        <taxon>Pasteurellaceae</taxon>
        <taxon>Rodentibacter</taxon>
    </lineage>
</organism>
<feature type="transmembrane region" description="Helical" evidence="1">
    <location>
        <begin position="48"/>
        <end position="70"/>
    </location>
</feature>
<feature type="transmembrane region" description="Helical" evidence="1">
    <location>
        <begin position="142"/>
        <end position="162"/>
    </location>
</feature>
<name>A0A1V3L9R4_9PAST</name>
<reference evidence="3 4" key="1">
    <citation type="submission" date="2016-10" db="EMBL/GenBank/DDBJ databases">
        <title>Rodentibacter gen. nov. and new species.</title>
        <authorList>
            <person name="Christensen H."/>
        </authorList>
    </citation>
    <scope>NUCLEOTIDE SEQUENCE [LARGE SCALE GENOMIC DNA]</scope>
    <source>
        <strain evidence="3 4">Ppn158</strain>
    </source>
</reference>
<feature type="transmembrane region" description="Helical" evidence="1">
    <location>
        <begin position="326"/>
        <end position="347"/>
    </location>
</feature>
<evidence type="ECO:0000313" key="3">
    <source>
        <dbReference type="EMBL" id="OOF86123.1"/>
    </source>
</evidence>
<dbReference type="GO" id="GO:0016747">
    <property type="term" value="F:acyltransferase activity, transferring groups other than amino-acyl groups"/>
    <property type="evidence" value="ECO:0007669"/>
    <property type="project" value="InterPro"/>
</dbReference>
<dbReference type="Pfam" id="PF01757">
    <property type="entry name" value="Acyl_transf_3"/>
    <property type="match status" value="1"/>
</dbReference>
<dbReference type="InterPro" id="IPR050879">
    <property type="entry name" value="Acyltransferase_3"/>
</dbReference>
<feature type="domain" description="Acyltransferase 3" evidence="2">
    <location>
        <begin position="11"/>
        <end position="344"/>
    </location>
</feature>
<keyword evidence="1" id="KW-1133">Transmembrane helix</keyword>
<feature type="transmembrane region" description="Helical" evidence="1">
    <location>
        <begin position="289"/>
        <end position="306"/>
    </location>
</feature>
<proteinExistence type="predicted"/>
<dbReference type="InterPro" id="IPR002656">
    <property type="entry name" value="Acyl_transf_3_dom"/>
</dbReference>
<evidence type="ECO:0000259" key="2">
    <source>
        <dbReference type="Pfam" id="PF01757"/>
    </source>
</evidence>
<evidence type="ECO:0000256" key="1">
    <source>
        <dbReference type="SAM" id="Phobius"/>
    </source>
</evidence>
<keyword evidence="3" id="KW-0808">Transferase</keyword>
<protein>
    <submittedName>
        <fullName evidence="3">Acyltransferase</fullName>
    </submittedName>
</protein>
<feature type="transmembrane region" description="Helical" evidence="1">
    <location>
        <begin position="254"/>
        <end position="277"/>
    </location>
</feature>
<dbReference type="GO" id="GO:0000271">
    <property type="term" value="P:polysaccharide biosynthetic process"/>
    <property type="evidence" value="ECO:0007669"/>
    <property type="project" value="TreeGrafter"/>
</dbReference>
<evidence type="ECO:0000313" key="4">
    <source>
        <dbReference type="Proteomes" id="UP000189353"/>
    </source>
</evidence>
<keyword evidence="1" id="KW-0812">Transmembrane</keyword>
<dbReference type="RefSeq" id="WP_077552692.1">
    <property type="nucleotide sequence ID" value="NZ_MLAI01000015.1"/>
</dbReference>
<feature type="transmembrane region" description="Helical" evidence="1">
    <location>
        <begin position="169"/>
        <end position="188"/>
    </location>
</feature>
<feature type="transmembrane region" description="Helical" evidence="1">
    <location>
        <begin position="229"/>
        <end position="248"/>
    </location>
</feature>
<keyword evidence="3" id="KW-0012">Acyltransferase</keyword>